<feature type="region of interest" description="Disordered" evidence="1">
    <location>
        <begin position="1"/>
        <end position="319"/>
    </location>
</feature>
<dbReference type="AlphaFoldDB" id="A0A183AM79"/>
<dbReference type="Proteomes" id="UP000272942">
    <property type="component" value="Unassembled WGS sequence"/>
</dbReference>
<keyword evidence="3" id="KW-1185">Reference proteome</keyword>
<dbReference type="OrthoDB" id="6267518at2759"/>
<feature type="region of interest" description="Disordered" evidence="1">
    <location>
        <begin position="364"/>
        <end position="411"/>
    </location>
</feature>
<evidence type="ECO:0000313" key="3">
    <source>
        <dbReference type="Proteomes" id="UP000272942"/>
    </source>
</evidence>
<dbReference type="WBParaSite" id="ECPE_0000808601-mRNA-1">
    <property type="protein sequence ID" value="ECPE_0000808601-mRNA-1"/>
    <property type="gene ID" value="ECPE_0000808601"/>
</dbReference>
<dbReference type="EMBL" id="UZAN01045480">
    <property type="protein sequence ID" value="VDP82697.1"/>
    <property type="molecule type" value="Genomic_DNA"/>
</dbReference>
<feature type="compositionally biased region" description="Basic and acidic residues" evidence="1">
    <location>
        <begin position="75"/>
        <end position="85"/>
    </location>
</feature>
<reference evidence="4" key="1">
    <citation type="submission" date="2016-06" db="UniProtKB">
        <authorList>
            <consortium name="WormBaseParasite"/>
        </authorList>
    </citation>
    <scope>IDENTIFICATION</scope>
</reference>
<evidence type="ECO:0000313" key="4">
    <source>
        <dbReference type="WBParaSite" id="ECPE_0000808601-mRNA-1"/>
    </source>
</evidence>
<feature type="compositionally biased region" description="Polar residues" evidence="1">
    <location>
        <begin position="260"/>
        <end position="279"/>
    </location>
</feature>
<gene>
    <name evidence="2" type="ORF">ECPE_LOCUS8064</name>
</gene>
<feature type="compositionally biased region" description="Basic and acidic residues" evidence="1">
    <location>
        <begin position="108"/>
        <end position="163"/>
    </location>
</feature>
<name>A0A183AM79_9TREM</name>
<protein>
    <submittedName>
        <fullName evidence="4">ANK_REP_REGION domain-containing protein</fullName>
    </submittedName>
</protein>
<sequence length="650" mass="72762">MVRGSSLATPLWWYRAPDRSRSPDPRQFQPRRTYVAYRPPSTGRDSSYEDYGHESRPPRFRHSRSHSRSRGLSRHGCETAGREYDMSQPSTRPPRDASPRRNGTRRHYRDEPERPRDSPPRRPLKRDRPTDERHPRPELSMSDNRHGRPYRPRERAHGDHFPSPEHAVQPIHESRRERSPERRPRHREPIRPMDSERRMARADKPRISPSRCAPRQSTRSDHRSREERDTSRKQHDSEENNKPERHPRRPSMNEDRLSTEHNTPTESSSGTTNAVSTAGSRAHKRSTASRSPRSSKRDSGSGKSHAPTAPTSSVSSKLRPVQEHLDQLQFEAVSDTELETMLTPAVFLTTTSPAKDTAGTELTDLASGEQGLVESGQNKENKETLPTSSDAAADSAVTTDASKTNETKGEESTALVLDALDKISSQLKQKLSGPETWDIGAGSESEIEDDVGLGGLDLFADQSVIGLTTSKTGWSTRSRQLTASLNAPWQRLVESATKELAPMDLAMENKMNDRDFIQPAVCVGTPLNPQGSSFPRRLVSLQRRASGAACLSQIGISSRYLGSELRTELIHLVQEQLSTEDADKSELTSSAPEIDTIGSHTVAWMDRTRDIFASCGQDLPRLWFESAINFGILSGKSDHTVRRLLLQGTT</sequence>
<feature type="compositionally biased region" description="Basic and acidic residues" evidence="1">
    <location>
        <begin position="172"/>
        <end position="206"/>
    </location>
</feature>
<feature type="compositionally biased region" description="Basic and acidic residues" evidence="1">
    <location>
        <begin position="218"/>
        <end position="244"/>
    </location>
</feature>
<organism evidence="4">
    <name type="scientific">Echinostoma caproni</name>
    <dbReference type="NCBI Taxonomy" id="27848"/>
    <lineage>
        <taxon>Eukaryota</taxon>
        <taxon>Metazoa</taxon>
        <taxon>Spiralia</taxon>
        <taxon>Lophotrochozoa</taxon>
        <taxon>Platyhelminthes</taxon>
        <taxon>Trematoda</taxon>
        <taxon>Digenea</taxon>
        <taxon>Plagiorchiida</taxon>
        <taxon>Echinostomata</taxon>
        <taxon>Echinostomatoidea</taxon>
        <taxon>Echinostomatidae</taxon>
        <taxon>Echinostoma</taxon>
    </lineage>
</organism>
<feature type="compositionally biased region" description="Basic and acidic residues" evidence="1">
    <location>
        <begin position="46"/>
        <end position="57"/>
    </location>
</feature>
<evidence type="ECO:0000313" key="2">
    <source>
        <dbReference type="EMBL" id="VDP82697.1"/>
    </source>
</evidence>
<feature type="compositionally biased region" description="Low complexity" evidence="1">
    <location>
        <begin position="387"/>
        <end position="402"/>
    </location>
</feature>
<feature type="compositionally biased region" description="Basic residues" evidence="1">
    <location>
        <begin position="58"/>
        <end position="73"/>
    </location>
</feature>
<evidence type="ECO:0000256" key="1">
    <source>
        <dbReference type="SAM" id="MobiDB-lite"/>
    </source>
</evidence>
<accession>A0A183AM79</accession>
<proteinExistence type="predicted"/>
<reference evidence="2 3" key="2">
    <citation type="submission" date="2018-11" db="EMBL/GenBank/DDBJ databases">
        <authorList>
            <consortium name="Pathogen Informatics"/>
        </authorList>
    </citation>
    <scope>NUCLEOTIDE SEQUENCE [LARGE SCALE GENOMIC DNA]</scope>
    <source>
        <strain evidence="2 3">Egypt</strain>
    </source>
</reference>